<dbReference type="OMA" id="EWQDQMC"/>
<dbReference type="InterPro" id="IPR029068">
    <property type="entry name" value="Glyas_Bleomycin-R_OHBP_Dase"/>
</dbReference>
<keyword evidence="16" id="KW-0812">Transmembrane</keyword>
<evidence type="ECO:0000313" key="19">
    <source>
        <dbReference type="Proteomes" id="UP000053201"/>
    </source>
</evidence>
<feature type="binding site" description="in other chain" evidence="14">
    <location>
        <begin position="401"/>
        <end position="403"/>
    </location>
    <ligand>
        <name>substrate</name>
        <note>ligand shared between dimeric partners</note>
    </ligand>
</feature>
<feature type="binding site" evidence="14">
    <location>
        <position position="830"/>
    </location>
    <ligand>
        <name>beta-D-fructose 2,6-bisphosphate</name>
        <dbReference type="ChEBI" id="CHEBI:58579"/>
        <note>allosteric activator; ligand shared between dimeric partners</note>
    </ligand>
</feature>
<dbReference type="InterPro" id="IPR009161">
    <property type="entry name" value="6-Pfructokinase_euk"/>
</dbReference>
<keyword evidence="16" id="KW-1133">Transmembrane helix</keyword>
<keyword evidence="5 14" id="KW-0021">Allosteric enzyme</keyword>
<feature type="binding site" description="in other chain" evidence="14">
    <location>
        <position position="1014"/>
    </location>
    <ligand>
        <name>beta-D-fructose 2,6-bisphosphate</name>
        <dbReference type="ChEBI" id="CHEBI:58579"/>
        <note>allosteric activator; ligand shared between dimeric partners</note>
    </ligand>
</feature>
<dbReference type="FunFam" id="3.40.50.460:FF:000007">
    <property type="entry name" value="ATP-dependent 6-phosphofructokinase"/>
    <property type="match status" value="1"/>
</dbReference>
<dbReference type="InParanoid" id="A0A0L0H7M3"/>
<evidence type="ECO:0000256" key="13">
    <source>
        <dbReference type="ARBA" id="ARBA00048070"/>
    </source>
</evidence>
<evidence type="ECO:0000256" key="15">
    <source>
        <dbReference type="SAM" id="MobiDB-lite"/>
    </source>
</evidence>
<feature type="binding site" evidence="14">
    <location>
        <position position="925"/>
    </location>
    <ligand>
        <name>beta-D-fructose 2,6-bisphosphate</name>
        <dbReference type="ChEBI" id="CHEBI:58579"/>
        <note>allosteric activator; ligand shared between dimeric partners</note>
    </ligand>
</feature>
<comment type="cofactor">
    <cofactor evidence="1 14">
        <name>Mg(2+)</name>
        <dbReference type="ChEBI" id="CHEBI:18420"/>
    </cofactor>
</comment>
<dbReference type="GeneID" id="27691085"/>
<keyword evidence="12 14" id="KW-0324">Glycolysis</keyword>
<keyword evidence="10 14" id="KW-0067">ATP-binding</keyword>
<accession>A0A0L0H7M3</accession>
<evidence type="ECO:0000256" key="8">
    <source>
        <dbReference type="ARBA" id="ARBA00022741"/>
    </source>
</evidence>
<feature type="binding site" description="in other chain" evidence="14">
    <location>
        <begin position="792"/>
        <end position="796"/>
    </location>
    <ligand>
        <name>beta-D-fructose 2,6-bisphosphate</name>
        <dbReference type="ChEBI" id="CHEBI:58579"/>
        <note>allosteric activator; ligand shared between dimeric partners</note>
    </ligand>
</feature>
<dbReference type="GO" id="GO:0005524">
    <property type="term" value="F:ATP binding"/>
    <property type="evidence" value="ECO:0007669"/>
    <property type="project" value="UniProtKB-KW"/>
</dbReference>
<evidence type="ECO:0000313" key="18">
    <source>
        <dbReference type="EMBL" id="KNC96688.1"/>
    </source>
</evidence>
<feature type="binding site" description="in other chain" evidence="14">
    <location>
        <begin position="837"/>
        <end position="839"/>
    </location>
    <ligand>
        <name>beta-D-fructose 2,6-bisphosphate</name>
        <dbReference type="ChEBI" id="CHEBI:58579"/>
        <note>allosteric activator; ligand shared between dimeric partners</note>
    </ligand>
</feature>
<feature type="region of interest" description="Disordered" evidence="15">
    <location>
        <begin position="1050"/>
        <end position="1069"/>
    </location>
</feature>
<evidence type="ECO:0000256" key="7">
    <source>
        <dbReference type="ARBA" id="ARBA00022723"/>
    </source>
</evidence>
<dbReference type="EC" id="2.7.1.11" evidence="14"/>
<dbReference type="Gene3D" id="3.40.50.450">
    <property type="match status" value="2"/>
</dbReference>
<dbReference type="GO" id="GO:0030388">
    <property type="term" value="P:fructose 1,6-bisphosphate metabolic process"/>
    <property type="evidence" value="ECO:0007669"/>
    <property type="project" value="TreeGrafter"/>
</dbReference>
<keyword evidence="19" id="KW-1185">Reference proteome</keyword>
<dbReference type="GO" id="GO:0003729">
    <property type="term" value="F:mRNA binding"/>
    <property type="evidence" value="ECO:0007669"/>
    <property type="project" value="EnsemblFungi"/>
</dbReference>
<feature type="binding site" evidence="14">
    <location>
        <position position="261"/>
    </location>
    <ligand>
        <name>ATP</name>
        <dbReference type="ChEBI" id="CHEBI:30616"/>
    </ligand>
</feature>
<evidence type="ECO:0000256" key="14">
    <source>
        <dbReference type="HAMAP-Rule" id="MF_03184"/>
    </source>
</evidence>
<comment type="subunit">
    <text evidence="14">Homotetramer.</text>
</comment>
<dbReference type="GO" id="GO:0007035">
    <property type="term" value="P:vacuolar acidification"/>
    <property type="evidence" value="ECO:0007669"/>
    <property type="project" value="EnsemblFungi"/>
</dbReference>
<dbReference type="Pfam" id="PF00365">
    <property type="entry name" value="PFK"/>
    <property type="match status" value="2"/>
</dbReference>
<reference evidence="18 19" key="1">
    <citation type="submission" date="2009-08" db="EMBL/GenBank/DDBJ databases">
        <title>The Genome Sequence of Spizellomyces punctatus strain DAOM BR117.</title>
        <authorList>
            <consortium name="The Broad Institute Genome Sequencing Platform"/>
            <person name="Russ C."/>
            <person name="Cuomo C."/>
            <person name="Shea T."/>
            <person name="Young S.K."/>
            <person name="Zeng Q."/>
            <person name="Koehrsen M."/>
            <person name="Haas B."/>
            <person name="Borodovsky M."/>
            <person name="Guigo R."/>
            <person name="Alvarado L."/>
            <person name="Berlin A."/>
            <person name="Bochicchio J."/>
            <person name="Borenstein D."/>
            <person name="Chapman S."/>
            <person name="Chen Z."/>
            <person name="Engels R."/>
            <person name="Freedman E."/>
            <person name="Gellesch M."/>
            <person name="Goldberg J."/>
            <person name="Griggs A."/>
            <person name="Gujja S."/>
            <person name="Heiman D."/>
            <person name="Hepburn T."/>
            <person name="Howarth C."/>
            <person name="Jen D."/>
            <person name="Larson L."/>
            <person name="Lewis B."/>
            <person name="Mehta T."/>
            <person name="Park D."/>
            <person name="Pearson M."/>
            <person name="Roberts A."/>
            <person name="Saif S."/>
            <person name="Shenoy N."/>
            <person name="Sisk P."/>
            <person name="Stolte C."/>
            <person name="Sykes S."/>
            <person name="Thomson T."/>
            <person name="Walk T."/>
            <person name="White J."/>
            <person name="Yandava C."/>
            <person name="Burger G."/>
            <person name="Gray M.W."/>
            <person name="Holland P.W.H."/>
            <person name="King N."/>
            <person name="Lang F.B.F."/>
            <person name="Roger A.J."/>
            <person name="Ruiz-Trillo I."/>
            <person name="Lander E."/>
            <person name="Nusbaum C."/>
        </authorList>
    </citation>
    <scope>NUCLEOTIDE SEQUENCE [LARGE SCALE GENOMIC DNA]</scope>
    <source>
        <strain evidence="18 19">DAOM BR117</strain>
    </source>
</reference>
<dbReference type="GO" id="GO:0005945">
    <property type="term" value="C:6-phosphofructokinase complex"/>
    <property type="evidence" value="ECO:0007669"/>
    <property type="project" value="EnsemblFungi"/>
</dbReference>
<dbReference type="RefSeq" id="XP_016604728.1">
    <property type="nucleotide sequence ID" value="XM_016756049.1"/>
</dbReference>
<dbReference type="EMBL" id="KQ257467">
    <property type="protein sequence ID" value="KNC96688.1"/>
    <property type="molecule type" value="Genomic_DNA"/>
</dbReference>
<evidence type="ECO:0000256" key="1">
    <source>
        <dbReference type="ARBA" id="ARBA00001946"/>
    </source>
</evidence>
<feature type="binding site" description="in other chain" evidence="14">
    <location>
        <begin position="931"/>
        <end position="934"/>
    </location>
    <ligand>
        <name>beta-D-fructose 2,6-bisphosphate</name>
        <dbReference type="ChEBI" id="CHEBI:58579"/>
        <note>allosteric activator; ligand shared between dimeric partners</note>
    </ligand>
</feature>
<dbReference type="PANTHER" id="PTHR13697:SF4">
    <property type="entry name" value="ATP-DEPENDENT 6-PHOSPHOFRUCTOKINASE"/>
    <property type="match status" value="1"/>
</dbReference>
<dbReference type="GO" id="GO:0048029">
    <property type="term" value="F:monosaccharide binding"/>
    <property type="evidence" value="ECO:0007669"/>
    <property type="project" value="TreeGrafter"/>
</dbReference>
<evidence type="ECO:0000256" key="5">
    <source>
        <dbReference type="ARBA" id="ARBA00022533"/>
    </source>
</evidence>
<comment type="function">
    <text evidence="14">Catalyzes the phosphorylation of D-fructose 6-phosphate to fructose 1,6-bisphosphate by ATP, the first committing step of glycolysis.</text>
</comment>
<evidence type="ECO:0000256" key="6">
    <source>
        <dbReference type="ARBA" id="ARBA00022679"/>
    </source>
</evidence>
<evidence type="ECO:0000256" key="9">
    <source>
        <dbReference type="ARBA" id="ARBA00022777"/>
    </source>
</evidence>
<organism evidence="18 19">
    <name type="scientific">Spizellomyces punctatus (strain DAOM BR117)</name>
    <dbReference type="NCBI Taxonomy" id="645134"/>
    <lineage>
        <taxon>Eukaryota</taxon>
        <taxon>Fungi</taxon>
        <taxon>Fungi incertae sedis</taxon>
        <taxon>Chytridiomycota</taxon>
        <taxon>Chytridiomycota incertae sedis</taxon>
        <taxon>Chytridiomycetes</taxon>
        <taxon>Spizellomycetales</taxon>
        <taxon>Spizellomycetaceae</taxon>
        <taxon>Spizellomyces</taxon>
    </lineage>
</organism>
<dbReference type="FunFam" id="3.40.50.460:FF:000008">
    <property type="entry name" value="ATP-dependent 6-phosphofructokinase"/>
    <property type="match status" value="1"/>
</dbReference>
<feature type="binding site" description="in other chain" evidence="14">
    <location>
        <begin position="542"/>
        <end position="545"/>
    </location>
    <ligand>
        <name>substrate</name>
        <note>ligand shared between dimeric partners</note>
    </ligand>
</feature>
<keyword evidence="7 14" id="KW-0479">Metal-binding</keyword>
<dbReference type="GO" id="GO:0046961">
    <property type="term" value="F:proton-transporting ATPase activity, rotational mechanism"/>
    <property type="evidence" value="ECO:0007669"/>
    <property type="project" value="EnsemblFungi"/>
</dbReference>
<dbReference type="GO" id="GO:0070072">
    <property type="term" value="P:vacuolar proton-transporting V-type ATPase complex assembly"/>
    <property type="evidence" value="ECO:0007669"/>
    <property type="project" value="EnsemblFungi"/>
</dbReference>
<dbReference type="UniPathway" id="UPA00109">
    <property type="reaction ID" value="UER00182"/>
</dbReference>
<name>A0A0L0H7M3_SPIPD</name>
<dbReference type="eggNOG" id="KOG2440">
    <property type="taxonomic scope" value="Eukaryota"/>
</dbReference>
<dbReference type="InterPro" id="IPR022953">
    <property type="entry name" value="ATP_PFK"/>
</dbReference>
<dbReference type="GO" id="GO:0046872">
    <property type="term" value="F:metal ion binding"/>
    <property type="evidence" value="ECO:0007669"/>
    <property type="project" value="UniProtKB-KW"/>
</dbReference>
<feature type="binding site" description="in other chain" evidence="14">
    <location>
        <position position="899"/>
    </location>
    <ligand>
        <name>beta-D-fructose 2,6-bisphosphate</name>
        <dbReference type="ChEBI" id="CHEBI:58579"/>
        <note>allosteric activator; ligand shared between dimeric partners</note>
    </ligand>
</feature>
<keyword evidence="11 14" id="KW-0460">Magnesium</keyword>
<feature type="binding site" evidence="14">
    <location>
        <position position="355"/>
    </location>
    <ligand>
        <name>Mg(2+)</name>
        <dbReference type="ChEBI" id="CHEBI:18420"/>
        <note>catalytic</note>
    </ligand>
</feature>
<dbReference type="Proteomes" id="UP000053201">
    <property type="component" value="Unassembled WGS sequence"/>
</dbReference>
<evidence type="ECO:0000256" key="11">
    <source>
        <dbReference type="ARBA" id="ARBA00022842"/>
    </source>
</evidence>
<dbReference type="SUPFAM" id="SSF53784">
    <property type="entry name" value="Phosphofructokinase"/>
    <property type="match status" value="2"/>
</dbReference>
<comment type="pathway">
    <text evidence="3 14">Carbohydrate degradation; glycolysis; D-glyceraldehyde 3-phosphate and glycerone phosphate from D-glucose: step 3/4.</text>
</comment>
<dbReference type="GO" id="GO:0016208">
    <property type="term" value="F:AMP binding"/>
    <property type="evidence" value="ECO:0007669"/>
    <property type="project" value="TreeGrafter"/>
</dbReference>
<feature type="binding site" description="in other chain" evidence="14">
    <location>
        <position position="508"/>
    </location>
    <ligand>
        <name>substrate</name>
        <note>ligand shared between dimeric partners</note>
    </ligand>
</feature>
<keyword evidence="9 14" id="KW-0418">Kinase</keyword>
<evidence type="ECO:0000256" key="4">
    <source>
        <dbReference type="ARBA" id="ARBA00022490"/>
    </source>
</evidence>
<dbReference type="GO" id="GO:0006002">
    <property type="term" value="P:fructose 6-phosphate metabolic process"/>
    <property type="evidence" value="ECO:0007669"/>
    <property type="project" value="EnsemblFungi"/>
</dbReference>
<dbReference type="InterPro" id="IPR000023">
    <property type="entry name" value="Phosphofructokinase_dom"/>
</dbReference>
<evidence type="ECO:0000256" key="12">
    <source>
        <dbReference type="ARBA" id="ARBA00023152"/>
    </source>
</evidence>
<keyword evidence="8 14" id="KW-0547">Nucleotide-binding</keyword>
<evidence type="ECO:0000256" key="2">
    <source>
        <dbReference type="ARBA" id="ARBA00004496"/>
    </source>
</evidence>
<evidence type="ECO:0000256" key="10">
    <source>
        <dbReference type="ARBA" id="ARBA00022840"/>
    </source>
</evidence>
<evidence type="ECO:0000256" key="16">
    <source>
        <dbReference type="SAM" id="Phobius"/>
    </source>
</evidence>
<proteinExistence type="inferred from homology"/>
<feature type="region of interest" description="N-terminal catalytic PFK domain 1" evidence="14">
    <location>
        <begin position="1"/>
        <end position="634"/>
    </location>
</feature>
<evidence type="ECO:0000259" key="17">
    <source>
        <dbReference type="Pfam" id="PF00365"/>
    </source>
</evidence>
<dbReference type="OrthoDB" id="537915at2759"/>
<keyword evidence="4 14" id="KW-0963">Cytoplasm</keyword>
<feature type="binding site" evidence="14">
    <location>
        <position position="438"/>
    </location>
    <ligand>
        <name>substrate</name>
        <note>ligand shared between dimeric partners</note>
    </ligand>
</feature>
<keyword evidence="6 14" id="KW-0808">Transferase</keyword>
<comment type="caution">
    <text evidence="14">Lacks conserved residue(s) required for the propagation of feature annotation.</text>
</comment>
<dbReference type="SUPFAM" id="SSF54593">
    <property type="entry name" value="Glyoxalase/Bleomycin resistance protein/Dihydroxybiphenyl dioxygenase"/>
    <property type="match status" value="1"/>
</dbReference>
<dbReference type="PANTHER" id="PTHR13697">
    <property type="entry name" value="PHOSPHOFRUCTOKINASE"/>
    <property type="match status" value="1"/>
</dbReference>
<feature type="binding site" evidence="14">
    <location>
        <begin position="324"/>
        <end position="325"/>
    </location>
    <ligand>
        <name>ATP</name>
        <dbReference type="ChEBI" id="CHEBI:30616"/>
    </ligand>
</feature>
<dbReference type="InterPro" id="IPR015912">
    <property type="entry name" value="Phosphofructokinase_CS"/>
</dbReference>
<dbReference type="GO" id="GO:0003872">
    <property type="term" value="F:6-phosphofructokinase activity"/>
    <property type="evidence" value="ECO:0007669"/>
    <property type="project" value="UniProtKB-UniRule"/>
</dbReference>
<sequence length="1069" mass="116157">MTHAMLGHVDRIAQSNRSDKVRVKSALGLAIVFAIENLCVMAPISALSHLTLTAPNRRLHEESLNFYSRLGFKAISQETDDVWLHLFPPPSAKHGAGFTLHLIVDNVPTFDESTFQRKWKKTADSLTDDKVGYASWGCFVVDDVQAIQAELDKTNYPYKVSSLQYSQLWTSQRVTSHSHITGPASETPQTEAVALQTYDPIGNLLTFTNRASPFGTGKVDAVAVSQTSLASIATVDGIPTASTDEGKPRQRKRIGILTSGGDSSGMNAAVRSITRVALQRGCVPFAIYEGYQGLVDGGNYIKRLGWEDVRSLLAVGGTSIGTARCADFRTREGRLKAVYNLITNGIDALVVIGGDGSLTGADMLRAEWKGLVDELVALGKIKEDECQHLREDLTIVGMVGSIDNDMSSTDITIGAVTSLHRICEAVDNLTSTALSHQRAFVVEVMGRHCGWLGLMAGIAVGADWVFLPERPPPLDDARYGDDWETEMCDTIKKYRSRGNRKSLVIVCEGAIDRQLNPIKADYVQKVLTERLHLDTRVTCLGHVQRGGTPCAYDRFLATVQGVEAVEAVLRSKPGVPAPMIGISHNKITAVPLMEAVQLTHAVGEAIKKKDFARAMELRDPSFTAIYDAFLETTIFSQGKNQPGPDGQRLRIGIIHTGAPAGGMNAATRTVARLCLNRGHVPIGIRNGFSGLIRDEVALLKWNDTVGWQVRGGSELGTNRDHPQPLPGGPKIAPKGDGEFVDLGLIAYHMQKHDIQALLIVGGFEAYTAQLTLTHARSVFPAFCIPMIQLPATVSNNVPGTDYSIGSDTALNAIVEACDRIKLSANASRKRVFVVEVQGGNCGYLATLGGLTTGATTVYIPEEGVNIDKLQSDIRHLCKRYTEEDRWGIPNEGRVILRSEMASSTYTTDVISNILRAEGKGLFDSRTAVLGHLQQGGVPSPLDRIRATHLAVNCVNWLEKAAAAAGEALAHTPVAGASSVYTKQPSHSCIIGIVGAETVYTPVEDILKEADVKARRGKDQWWMGFNRLIRVLSKYEYSADVVDTDTVDLLRNRDPSRTMPKHSHSESDDR</sequence>
<dbReference type="PIRSF" id="PIRSF000533">
    <property type="entry name" value="ATP_PFK_euk"/>
    <property type="match status" value="1"/>
</dbReference>
<protein>
    <recommendedName>
        <fullName evidence="14">ATP-dependent 6-phosphofructokinase</fullName>
        <shortName evidence="14">ATP-PFK</shortName>
        <shortName evidence="14">Phosphofructokinase</shortName>
        <ecNumber evidence="14">2.7.1.11</ecNumber>
    </recommendedName>
    <alternativeName>
        <fullName evidence="14">Phosphohexokinase</fullName>
    </alternativeName>
</protein>
<dbReference type="FunCoup" id="A0A0L0H7M3">
    <property type="interactions" value="279"/>
</dbReference>
<dbReference type="InterPro" id="IPR035966">
    <property type="entry name" value="PKF_sf"/>
</dbReference>
<dbReference type="AlphaFoldDB" id="A0A0L0H7M3"/>
<comment type="catalytic activity">
    <reaction evidence="13 14">
        <text>beta-D-fructose 6-phosphate + ATP = beta-D-fructose 1,6-bisphosphate + ADP + H(+)</text>
        <dbReference type="Rhea" id="RHEA:16109"/>
        <dbReference type="ChEBI" id="CHEBI:15378"/>
        <dbReference type="ChEBI" id="CHEBI:30616"/>
        <dbReference type="ChEBI" id="CHEBI:32966"/>
        <dbReference type="ChEBI" id="CHEBI:57634"/>
        <dbReference type="ChEBI" id="CHEBI:456216"/>
        <dbReference type="EC" id="2.7.1.11"/>
    </reaction>
</comment>
<dbReference type="GO" id="GO:0005739">
    <property type="term" value="C:mitochondrion"/>
    <property type="evidence" value="ECO:0007669"/>
    <property type="project" value="EnsemblFungi"/>
</dbReference>
<dbReference type="GO" id="GO:0061621">
    <property type="term" value="P:canonical glycolysis"/>
    <property type="evidence" value="ECO:0007669"/>
    <property type="project" value="TreeGrafter"/>
</dbReference>
<dbReference type="NCBIfam" id="TIGR02478">
    <property type="entry name" value="6PF1K_euk"/>
    <property type="match status" value="1"/>
</dbReference>
<dbReference type="HAMAP" id="MF_03184">
    <property type="entry name" value="Phosphofructokinase_I_E"/>
    <property type="match status" value="1"/>
</dbReference>
<feature type="binding site" evidence="14">
    <location>
        <begin position="354"/>
        <end position="357"/>
    </location>
    <ligand>
        <name>ATP</name>
        <dbReference type="ChEBI" id="CHEBI:30616"/>
    </ligand>
</feature>
<comment type="similarity">
    <text evidence="14">Belongs to the phosphofructokinase type A (PFKA) family. ATP-dependent PFK group I subfamily. Eukaryotic two domain clade 'E' sub-subfamily.</text>
</comment>
<dbReference type="Gene3D" id="3.40.50.460">
    <property type="entry name" value="Phosphofructokinase domain"/>
    <property type="match status" value="2"/>
</dbReference>
<dbReference type="GO" id="GO:0070095">
    <property type="term" value="F:fructose-6-phosphate binding"/>
    <property type="evidence" value="ECO:0007669"/>
    <property type="project" value="EnsemblFungi"/>
</dbReference>
<dbReference type="GO" id="GO:0042802">
    <property type="term" value="F:identical protein binding"/>
    <property type="evidence" value="ECO:0007669"/>
    <property type="project" value="TreeGrafter"/>
</dbReference>
<feature type="region of interest" description="C-terminal regulatory PFK domain 2" evidence="14">
    <location>
        <begin position="650"/>
        <end position="1069"/>
    </location>
</feature>
<feature type="domain" description="Phosphofructokinase" evidence="17">
    <location>
        <begin position="650"/>
        <end position="957"/>
    </location>
</feature>
<dbReference type="PROSITE" id="PS00433">
    <property type="entry name" value="PHOSPHOFRUCTOKINASE"/>
    <property type="match status" value="2"/>
</dbReference>
<evidence type="ECO:0000256" key="3">
    <source>
        <dbReference type="ARBA" id="ARBA00004679"/>
    </source>
</evidence>
<gene>
    <name evidence="18" type="ORF">SPPG_07901</name>
</gene>
<feature type="region of interest" description="Disordered" evidence="15">
    <location>
        <begin position="713"/>
        <end position="732"/>
    </location>
</feature>
<feature type="transmembrane region" description="Helical" evidence="16">
    <location>
        <begin position="26"/>
        <end position="47"/>
    </location>
</feature>
<comment type="activity regulation">
    <text evidence="14">Allosterically activated by ADP, AMP, or fructose 2,6-bisphosphate, and allosterically inhibited by ATP or citrate.</text>
</comment>
<feature type="binding site" evidence="14">
    <location>
        <position position="536"/>
    </location>
    <ligand>
        <name>substrate</name>
        <note>ligand shared between dimeric partners</note>
    </ligand>
</feature>
<feature type="active site" description="Proton acceptor" evidence="14">
    <location>
        <position position="403"/>
    </location>
</feature>
<dbReference type="PRINTS" id="PR00476">
    <property type="entry name" value="PHFRCTKINASE"/>
</dbReference>
<dbReference type="VEuPathDB" id="FungiDB:SPPG_07901"/>
<dbReference type="STRING" id="645134.A0A0L0H7M3"/>
<feature type="binding site" description="in other chain" evidence="14">
    <location>
        <position position="719"/>
    </location>
    <ligand>
        <name>beta-D-fructose 2,6-bisphosphate</name>
        <dbReference type="ChEBI" id="CHEBI:58579"/>
        <note>allosteric activator; ligand shared between dimeric partners</note>
    </ligand>
</feature>
<comment type="subcellular location">
    <subcellularLocation>
        <location evidence="2 14">Cytoplasm</location>
    </subcellularLocation>
</comment>
<feature type="domain" description="Phosphofructokinase" evidence="17">
    <location>
        <begin position="253"/>
        <end position="568"/>
    </location>
</feature>
<keyword evidence="16" id="KW-0472">Membrane</keyword>
<feature type="binding site" description="in other chain" evidence="14">
    <location>
        <begin position="445"/>
        <end position="447"/>
    </location>
    <ligand>
        <name>substrate</name>
        <note>ligand shared between dimeric partners</note>
    </ligand>
</feature>